<sequence>MQIVVVGGRASGRTTIVAALIEALGESVKVTDMGDVQTVADEMRLVPVCQDIEEMSIRLSTIDRCMERLRADPPRVVLHLRTSPHRQHIAMRRRRLPEDDELRLGFLREQGKYLDAVVPQVSQRIGAFYFPVIVDKGVTYRDFLPELQRLLS</sequence>
<accession>A0A2S1GMU3</accession>
<name>A0A2S1GMU3_9CAUD</name>
<protein>
    <submittedName>
        <fullName evidence="1">Uncharacterized protein</fullName>
    </submittedName>
</protein>
<dbReference type="Proteomes" id="UP000247252">
    <property type="component" value="Segment"/>
</dbReference>
<dbReference type="EMBL" id="MH113814">
    <property type="protein sequence ID" value="AWD90699.1"/>
    <property type="molecule type" value="Genomic_DNA"/>
</dbReference>
<dbReference type="InterPro" id="IPR027417">
    <property type="entry name" value="P-loop_NTPase"/>
</dbReference>
<dbReference type="SUPFAM" id="SSF52540">
    <property type="entry name" value="P-loop containing nucleoside triphosphate hydrolases"/>
    <property type="match status" value="1"/>
</dbReference>
<evidence type="ECO:0000313" key="1">
    <source>
        <dbReference type="EMBL" id="AWD90699.1"/>
    </source>
</evidence>
<dbReference type="GeneID" id="54991118"/>
<keyword evidence="2" id="KW-1185">Reference proteome</keyword>
<dbReference type="KEGG" id="vg:54991118"/>
<reference evidence="1 2" key="1">
    <citation type="submission" date="2018-03" db="EMBL/GenBank/DDBJ databases">
        <title>Phage therapy in agriculture - a green tech approach to combat plant pathogenic bacteria.</title>
        <authorList>
            <person name="Carstens A.B."/>
            <person name="Djurhuus A.M."/>
            <person name="Hansen L.H."/>
        </authorList>
    </citation>
    <scope>NUCLEOTIDE SEQUENCE [LARGE SCALE GENOMIC DNA]</scope>
</reference>
<organism evidence="1 2">
    <name type="scientific">Pseudomonas phage Achelous</name>
    <dbReference type="NCBI Taxonomy" id="2163982"/>
    <lineage>
        <taxon>Viruses</taxon>
        <taxon>Duplodnaviria</taxon>
        <taxon>Heunggongvirae</taxon>
        <taxon>Uroviricota</taxon>
        <taxon>Caudoviricetes</taxon>
        <taxon>Autographivirales</taxon>
        <taxon>Autosignataviridae</taxon>
        <taxon>Colwellvirinae</taxon>
        <taxon>Nerthusvirus</taxon>
        <taxon>Nerthusvirus achelous</taxon>
        <taxon>Uliginvirus achelous</taxon>
    </lineage>
</organism>
<evidence type="ECO:0000313" key="2">
    <source>
        <dbReference type="Proteomes" id="UP000247252"/>
    </source>
</evidence>
<dbReference type="RefSeq" id="YP_009800617.1">
    <property type="nucleotide sequence ID" value="NC_047956.1"/>
</dbReference>
<proteinExistence type="predicted"/>